<dbReference type="InterPro" id="IPR003864">
    <property type="entry name" value="CSC1/OSCA1-like_7TM"/>
</dbReference>
<evidence type="ECO:0000256" key="2">
    <source>
        <dbReference type="ARBA" id="ARBA00007779"/>
    </source>
</evidence>
<organism evidence="12 13">
    <name type="scientific">Aspergillus leporis</name>
    <dbReference type="NCBI Taxonomy" id="41062"/>
    <lineage>
        <taxon>Eukaryota</taxon>
        <taxon>Fungi</taxon>
        <taxon>Dikarya</taxon>
        <taxon>Ascomycota</taxon>
        <taxon>Pezizomycotina</taxon>
        <taxon>Eurotiomycetes</taxon>
        <taxon>Eurotiomycetidae</taxon>
        <taxon>Eurotiales</taxon>
        <taxon>Aspergillaceae</taxon>
        <taxon>Aspergillus</taxon>
        <taxon>Aspergillus subgen. Circumdati</taxon>
    </lineage>
</organism>
<dbReference type="EMBL" id="ML732293">
    <property type="protein sequence ID" value="KAB8070730.1"/>
    <property type="molecule type" value="Genomic_DNA"/>
</dbReference>
<comment type="similarity">
    <text evidence="2">Belongs to the CSC1 (TC 1.A.17) family.</text>
</comment>
<feature type="transmembrane region" description="Helical" evidence="8">
    <location>
        <begin position="386"/>
        <end position="413"/>
    </location>
</feature>
<dbReference type="InterPro" id="IPR027815">
    <property type="entry name" value="CSC1/OSCA1-like_cyt"/>
</dbReference>
<feature type="transmembrane region" description="Helical" evidence="8">
    <location>
        <begin position="648"/>
        <end position="667"/>
    </location>
</feature>
<feature type="domain" description="CSC1/OSCA1-like cytosolic" evidence="11">
    <location>
        <begin position="207"/>
        <end position="373"/>
    </location>
</feature>
<dbReference type="Pfam" id="PF13967">
    <property type="entry name" value="RSN1_TM"/>
    <property type="match status" value="1"/>
</dbReference>
<dbReference type="PANTHER" id="PTHR13018">
    <property type="entry name" value="PROBABLE MEMBRANE PROTEIN DUF221-RELATED"/>
    <property type="match status" value="1"/>
</dbReference>
<proteinExistence type="inferred from homology"/>
<reference evidence="12 13" key="1">
    <citation type="submission" date="2019-04" db="EMBL/GenBank/DDBJ databases">
        <title>Friends and foes A comparative genomics study of 23 Aspergillus species from section Flavi.</title>
        <authorList>
            <consortium name="DOE Joint Genome Institute"/>
            <person name="Kjaerbolling I."/>
            <person name="Vesth T."/>
            <person name="Frisvad J.C."/>
            <person name="Nybo J.L."/>
            <person name="Theobald S."/>
            <person name="Kildgaard S."/>
            <person name="Isbrandt T."/>
            <person name="Kuo A."/>
            <person name="Sato A."/>
            <person name="Lyhne E.K."/>
            <person name="Kogle M.E."/>
            <person name="Wiebenga A."/>
            <person name="Kun R.S."/>
            <person name="Lubbers R.J."/>
            <person name="Makela M.R."/>
            <person name="Barry K."/>
            <person name="Chovatia M."/>
            <person name="Clum A."/>
            <person name="Daum C."/>
            <person name="Haridas S."/>
            <person name="He G."/>
            <person name="LaButti K."/>
            <person name="Lipzen A."/>
            <person name="Mondo S."/>
            <person name="Riley R."/>
            <person name="Salamov A."/>
            <person name="Simmons B.A."/>
            <person name="Magnuson J.K."/>
            <person name="Henrissat B."/>
            <person name="Mortensen U.H."/>
            <person name="Larsen T.O."/>
            <person name="Devries R.P."/>
            <person name="Grigoriev I.V."/>
            <person name="Machida M."/>
            <person name="Baker S.E."/>
            <person name="Andersen M.R."/>
        </authorList>
    </citation>
    <scope>NUCLEOTIDE SEQUENCE [LARGE SCALE GENOMIC DNA]</scope>
    <source>
        <strain evidence="12 13">CBS 151.66</strain>
    </source>
</reference>
<evidence type="ECO:0000256" key="7">
    <source>
        <dbReference type="SAM" id="MobiDB-lite"/>
    </source>
</evidence>
<dbReference type="Pfam" id="PF02714">
    <property type="entry name" value="RSN1_7TM"/>
    <property type="match status" value="1"/>
</dbReference>
<name>A0A5N5WU87_9EURO</name>
<dbReference type="AlphaFoldDB" id="A0A5N5WU87"/>
<sequence>MDPSAIWRRDDTSVDQFLKLIQDPFKSAFQINAVWASLATSAASSVLLALLFSLFRPRHTVVYAPKVKHADRKHSPPPVGKGFFAWVKPVLRTREPELVDCIGLDATVFLRFTKMCRNIFIFLSIIGCGVMIPLNLTQSNKDSKATLSAFVTMTPLYVSTQAIWGQVICAWAFDIIVAFFLWRNYKGVFALRRKYFQSSDYQRSLHARTLMVTDIPSAARSDEGVMRLVDEVNPTAALPRAAIGRNVKGLPNLIKEHEEAVRQLESVLAKYLKNPDRLPPNRPTIRPPRKEKGESVRGKVDAIDYLTDRIQLLEEEIRHVRGSIDKRNAMPFGFVSWEKIEHAHAVAYTARNKKPQGTTINLAPRPNDLIWENLPLSKQARRWKRFVNLIWVSILTVLWIAPNAMIAIFLSNLNNLGLVWPAFQTSLNGSPRVWAAVQGIASPAITSLVYIILPVIFRRLAIKAGDVTKSSRERHVLHHLYSFFIFNNLVVFSLFSAAWTFVAAVVDKKNNENAWQALIDGGFYSKAVSALCNVSTYWVTYLLQRNLGAAIDLVQLVPLVWVWFSKTFLAPTPRQAIEWTAPPSFEYASYYNYFLFYATVALCFATLQPVVLPVTALYFGLDAMMKKYLLLYVLVTKNESGGQFWRVVFNRMIFAAILSNAVIALVATAKGTWTMVFCVVPLPFLLLGFKLYCVKKFDLDIKYYNRANLSDAEAFEAGKSSKKASDRLNSKFGHPALYKPLITPMVHAKAADALKRIYRGRLASSVVEGEYTDIAMDPMLASHPGKSMMDTSGSAPFEVVPENHLDFSYFKDRPDFRDEFGGGIYGRPDDLMTERSHTPRPGLGEWSPTSSRAPSPSPSLPSISGLRQYEGYDTNANDLVHPAFRAPLPRGDSGPVGNGLYQHDDESEARLLSQAQGPAITDSVPPFNRWRPGGYGPVEQDEPTNTSYEYYRNPRQL</sequence>
<evidence type="ECO:0000259" key="10">
    <source>
        <dbReference type="Pfam" id="PF13967"/>
    </source>
</evidence>
<feature type="region of interest" description="Disordered" evidence="7">
    <location>
        <begin position="823"/>
        <end position="864"/>
    </location>
</feature>
<gene>
    <name evidence="12" type="ORF">BDV29DRAFT_180424</name>
</gene>
<keyword evidence="3" id="KW-0813">Transport</keyword>
<evidence type="ECO:0000313" key="13">
    <source>
        <dbReference type="Proteomes" id="UP000326565"/>
    </source>
</evidence>
<feature type="transmembrane region" description="Helical" evidence="8">
    <location>
        <begin position="433"/>
        <end position="457"/>
    </location>
</feature>
<keyword evidence="4 8" id="KW-0812">Transmembrane</keyword>
<dbReference type="InterPro" id="IPR032880">
    <property type="entry name" value="CSC1/OSCA1-like_N"/>
</dbReference>
<feature type="transmembrane region" description="Helical" evidence="8">
    <location>
        <begin position="594"/>
        <end position="621"/>
    </location>
</feature>
<evidence type="ECO:0000256" key="8">
    <source>
        <dbReference type="SAM" id="Phobius"/>
    </source>
</evidence>
<feature type="transmembrane region" description="Helical" evidence="8">
    <location>
        <begin position="33"/>
        <end position="55"/>
    </location>
</feature>
<dbReference type="Pfam" id="PF14703">
    <property type="entry name" value="PHM7_cyt"/>
    <property type="match status" value="1"/>
</dbReference>
<evidence type="ECO:0000256" key="4">
    <source>
        <dbReference type="ARBA" id="ARBA00022692"/>
    </source>
</evidence>
<keyword evidence="13" id="KW-1185">Reference proteome</keyword>
<evidence type="ECO:0000256" key="1">
    <source>
        <dbReference type="ARBA" id="ARBA00004141"/>
    </source>
</evidence>
<dbReference type="OrthoDB" id="2150324at2759"/>
<dbReference type="GO" id="GO:0005227">
    <property type="term" value="F:calcium-activated cation channel activity"/>
    <property type="evidence" value="ECO:0007669"/>
    <property type="project" value="InterPro"/>
</dbReference>
<evidence type="ECO:0000256" key="5">
    <source>
        <dbReference type="ARBA" id="ARBA00022989"/>
    </source>
</evidence>
<feature type="domain" description="CSC1/OSCA1-like N-terminal transmembrane" evidence="10">
    <location>
        <begin position="33"/>
        <end position="184"/>
    </location>
</feature>
<feature type="transmembrane region" description="Helical" evidence="8">
    <location>
        <begin position="119"/>
        <end position="136"/>
    </location>
</feature>
<protein>
    <recommendedName>
        <fullName evidence="14">DUF221-domain-containing protein</fullName>
    </recommendedName>
</protein>
<feature type="transmembrane region" description="Helical" evidence="8">
    <location>
        <begin position="478"/>
        <end position="502"/>
    </location>
</feature>
<evidence type="ECO:0000313" key="12">
    <source>
        <dbReference type="EMBL" id="KAB8070730.1"/>
    </source>
</evidence>
<accession>A0A5N5WU87</accession>
<keyword evidence="6 8" id="KW-0472">Membrane</keyword>
<evidence type="ECO:0000256" key="3">
    <source>
        <dbReference type="ARBA" id="ARBA00022448"/>
    </source>
</evidence>
<feature type="domain" description="CSC1/OSCA1-like 7TM region" evidence="9">
    <location>
        <begin position="384"/>
        <end position="665"/>
    </location>
</feature>
<dbReference type="GO" id="GO:0005886">
    <property type="term" value="C:plasma membrane"/>
    <property type="evidence" value="ECO:0007669"/>
    <property type="project" value="TreeGrafter"/>
</dbReference>
<feature type="compositionally biased region" description="Low complexity" evidence="7">
    <location>
        <begin position="847"/>
        <end position="864"/>
    </location>
</feature>
<keyword evidence="5 8" id="KW-1133">Transmembrane helix</keyword>
<evidence type="ECO:0000259" key="9">
    <source>
        <dbReference type="Pfam" id="PF02714"/>
    </source>
</evidence>
<evidence type="ECO:0008006" key="14">
    <source>
        <dbReference type="Google" id="ProtNLM"/>
    </source>
</evidence>
<feature type="transmembrane region" description="Helical" evidence="8">
    <location>
        <begin position="673"/>
        <end position="693"/>
    </location>
</feature>
<evidence type="ECO:0000256" key="6">
    <source>
        <dbReference type="ARBA" id="ARBA00023136"/>
    </source>
</evidence>
<feature type="region of interest" description="Disordered" evidence="7">
    <location>
        <begin position="917"/>
        <end position="957"/>
    </location>
</feature>
<comment type="subcellular location">
    <subcellularLocation>
        <location evidence="1">Membrane</location>
        <topology evidence="1">Multi-pass membrane protein</topology>
    </subcellularLocation>
</comment>
<dbReference type="Proteomes" id="UP000326565">
    <property type="component" value="Unassembled WGS sequence"/>
</dbReference>
<evidence type="ECO:0000259" key="11">
    <source>
        <dbReference type="Pfam" id="PF14703"/>
    </source>
</evidence>
<dbReference type="InterPro" id="IPR045122">
    <property type="entry name" value="Csc1-like"/>
</dbReference>
<feature type="compositionally biased region" description="Basic and acidic residues" evidence="7">
    <location>
        <begin position="827"/>
        <end position="837"/>
    </location>
</feature>
<feature type="transmembrane region" description="Helical" evidence="8">
    <location>
        <begin position="156"/>
        <end position="182"/>
    </location>
</feature>
<dbReference type="PANTHER" id="PTHR13018:SF149">
    <property type="entry name" value="DOMAIN PROTEIN, PUTATIVE (AFU_ORTHOLOGUE AFUA_3G11660)-RELATED"/>
    <property type="match status" value="1"/>
</dbReference>